<dbReference type="PANTHER" id="PTHR34477">
    <property type="entry name" value="UPF0213 PROTEIN YHBQ"/>
    <property type="match status" value="1"/>
</dbReference>
<evidence type="ECO:0000313" key="4">
    <source>
        <dbReference type="Proteomes" id="UP000178849"/>
    </source>
</evidence>
<dbReference type="InterPro" id="IPR035901">
    <property type="entry name" value="GIY-YIG_endonuc_sf"/>
</dbReference>
<dbReference type="InterPro" id="IPR000305">
    <property type="entry name" value="GIY-YIG_endonuc"/>
</dbReference>
<organism evidence="3 4">
    <name type="scientific">Candidatus Komeilibacteria bacterium RIFCSPLOWO2_01_FULL_45_10</name>
    <dbReference type="NCBI Taxonomy" id="1798550"/>
    <lineage>
        <taxon>Bacteria</taxon>
        <taxon>Candidatus Komeiliibacteriota</taxon>
    </lineage>
</organism>
<sequence length="96" mass="11598">MKDYFVYITTNKKDGVLYTGHANNLQRRVWEHKNKVYPNNFTARYNVDKLVYYEVCGDAISMINREKQIKNLVRRKKIELIEKDNPGWQDLSLEWE</sequence>
<dbReference type="Gene3D" id="3.40.1440.10">
    <property type="entry name" value="GIY-YIG endonuclease"/>
    <property type="match status" value="1"/>
</dbReference>
<accession>A0A1G2BM73</accession>
<comment type="similarity">
    <text evidence="1">Belongs to the UPF0213 family.</text>
</comment>
<proteinExistence type="inferred from homology"/>
<feature type="domain" description="GIY-YIG" evidence="2">
    <location>
        <begin position="2"/>
        <end position="80"/>
    </location>
</feature>
<reference evidence="3 4" key="1">
    <citation type="journal article" date="2016" name="Nat. Commun.">
        <title>Thousands of microbial genomes shed light on interconnected biogeochemical processes in an aquifer system.</title>
        <authorList>
            <person name="Anantharaman K."/>
            <person name="Brown C.T."/>
            <person name="Hug L.A."/>
            <person name="Sharon I."/>
            <person name="Castelle C.J."/>
            <person name="Probst A.J."/>
            <person name="Thomas B.C."/>
            <person name="Singh A."/>
            <person name="Wilkins M.J."/>
            <person name="Karaoz U."/>
            <person name="Brodie E.L."/>
            <person name="Williams K.H."/>
            <person name="Hubbard S.S."/>
            <person name="Banfield J.F."/>
        </authorList>
    </citation>
    <scope>NUCLEOTIDE SEQUENCE [LARGE SCALE GENOMIC DNA]</scope>
</reference>
<dbReference type="Pfam" id="PF01541">
    <property type="entry name" value="GIY-YIG"/>
    <property type="match status" value="1"/>
</dbReference>
<evidence type="ECO:0000256" key="1">
    <source>
        <dbReference type="ARBA" id="ARBA00007435"/>
    </source>
</evidence>
<protein>
    <recommendedName>
        <fullName evidence="2">GIY-YIG domain-containing protein</fullName>
    </recommendedName>
</protein>
<dbReference type="InterPro" id="IPR050190">
    <property type="entry name" value="UPF0213_domain"/>
</dbReference>
<dbReference type="Proteomes" id="UP000178849">
    <property type="component" value="Unassembled WGS sequence"/>
</dbReference>
<evidence type="ECO:0000259" key="2">
    <source>
        <dbReference type="PROSITE" id="PS50164"/>
    </source>
</evidence>
<dbReference type="AlphaFoldDB" id="A0A1G2BM73"/>
<dbReference type="STRING" id="1798550.A2927_03065"/>
<comment type="caution">
    <text evidence="3">The sequence shown here is derived from an EMBL/GenBank/DDBJ whole genome shotgun (WGS) entry which is preliminary data.</text>
</comment>
<dbReference type="SUPFAM" id="SSF82771">
    <property type="entry name" value="GIY-YIG endonuclease"/>
    <property type="match status" value="1"/>
</dbReference>
<dbReference type="PANTHER" id="PTHR34477:SF5">
    <property type="entry name" value="BSL5627 PROTEIN"/>
    <property type="match status" value="1"/>
</dbReference>
<dbReference type="CDD" id="cd10448">
    <property type="entry name" value="GIY-YIG_unchar_3"/>
    <property type="match status" value="1"/>
</dbReference>
<dbReference type="PROSITE" id="PS50164">
    <property type="entry name" value="GIY_YIG"/>
    <property type="match status" value="1"/>
</dbReference>
<name>A0A1G2BM73_9BACT</name>
<gene>
    <name evidence="3" type="ORF">A2927_03065</name>
</gene>
<evidence type="ECO:0000313" key="3">
    <source>
        <dbReference type="EMBL" id="OGY89430.1"/>
    </source>
</evidence>
<dbReference type="EMBL" id="MHKL01000018">
    <property type="protein sequence ID" value="OGY89430.1"/>
    <property type="molecule type" value="Genomic_DNA"/>
</dbReference>